<evidence type="ECO:0000313" key="3">
    <source>
        <dbReference type="Proteomes" id="UP000663844"/>
    </source>
</evidence>
<dbReference type="GO" id="GO:0099604">
    <property type="term" value="F:ligand-gated calcium channel activity"/>
    <property type="evidence" value="ECO:0007669"/>
    <property type="project" value="TreeGrafter"/>
</dbReference>
<sequence>MIVFKHRVNREKCICGNSHDWSNTSELNEVWDWEKHTETEPTKCYGILPHSKSPYLRCDVTEVEKVCLVLFELWNIPIPSLIMRMVGDAVSTLNVTLEKEVLRGISDAAVASDAWIITSGYKEETTSELIGEIVYKNRVKNAALNFSAIAVGKWGNIRDREKLYGSNQVCEHAPSPPGRYALEPNHTHYICFDDGTYNSSDNGEFASELAREISYGARRRIPLVTIVAGGNLYALDSISDDLINQVSVVIINQSGPLANILCKHYKATKNISKATRNQTDEDIARDKRSGDDENDIDTVMLEYSFRLPRPGEEPPSTELTLREVLRPFSKRERLDIYNDLLKLYAAIQKEEYKTVGKKLPLGELLNLDEKRNLAYYIFWFATCLTSALRDNIHIFDFNTSNSLQSTLYGALVQGKSE</sequence>
<comment type="caution">
    <text evidence="2">The sequence shown here is derived from an EMBL/GenBank/DDBJ whole genome shotgun (WGS) entry which is preliminary data.</text>
</comment>
<dbReference type="GO" id="GO:0005886">
    <property type="term" value="C:plasma membrane"/>
    <property type="evidence" value="ECO:0007669"/>
    <property type="project" value="TreeGrafter"/>
</dbReference>
<dbReference type="AlphaFoldDB" id="A0A819LG85"/>
<accession>A0A819LG85</accession>
<protein>
    <recommendedName>
        <fullName evidence="1">TRPM SLOG domain-containing protein</fullName>
    </recommendedName>
</protein>
<gene>
    <name evidence="2" type="ORF">OXD698_LOCUS27543</name>
</gene>
<organism evidence="2 3">
    <name type="scientific">Adineta steineri</name>
    <dbReference type="NCBI Taxonomy" id="433720"/>
    <lineage>
        <taxon>Eukaryota</taxon>
        <taxon>Metazoa</taxon>
        <taxon>Spiralia</taxon>
        <taxon>Gnathifera</taxon>
        <taxon>Rotifera</taxon>
        <taxon>Eurotatoria</taxon>
        <taxon>Bdelloidea</taxon>
        <taxon>Adinetida</taxon>
        <taxon>Adinetidae</taxon>
        <taxon>Adineta</taxon>
    </lineage>
</organism>
<dbReference type="PANTHER" id="PTHR13800:SF12">
    <property type="entry name" value="TRANSIENT RECEPTOR POTENTIAL CATION CHANNEL SUBFAMILY M MEMBER-LIKE 2"/>
    <property type="match status" value="1"/>
</dbReference>
<dbReference type="Proteomes" id="UP000663844">
    <property type="component" value="Unassembled WGS sequence"/>
</dbReference>
<name>A0A819LG85_9BILA</name>
<dbReference type="PANTHER" id="PTHR13800">
    <property type="entry name" value="TRANSIENT RECEPTOR POTENTIAL CATION CHANNEL, SUBFAMILY M, MEMBER 6"/>
    <property type="match status" value="1"/>
</dbReference>
<dbReference type="InterPro" id="IPR041491">
    <property type="entry name" value="TRPM_SLOG"/>
</dbReference>
<proteinExistence type="predicted"/>
<dbReference type="EMBL" id="CAJOAZ010002861">
    <property type="protein sequence ID" value="CAF3966017.1"/>
    <property type="molecule type" value="Genomic_DNA"/>
</dbReference>
<evidence type="ECO:0000313" key="2">
    <source>
        <dbReference type="EMBL" id="CAF3966017.1"/>
    </source>
</evidence>
<dbReference type="Pfam" id="PF18139">
    <property type="entry name" value="LSDAT_euk"/>
    <property type="match status" value="1"/>
</dbReference>
<dbReference type="InterPro" id="IPR050927">
    <property type="entry name" value="TRPM"/>
</dbReference>
<reference evidence="2" key="1">
    <citation type="submission" date="2021-02" db="EMBL/GenBank/DDBJ databases">
        <authorList>
            <person name="Nowell W R."/>
        </authorList>
    </citation>
    <scope>NUCLEOTIDE SEQUENCE</scope>
</reference>
<evidence type="ECO:0000259" key="1">
    <source>
        <dbReference type="Pfam" id="PF18139"/>
    </source>
</evidence>
<feature type="domain" description="TRPM SLOG" evidence="1">
    <location>
        <begin position="54"/>
        <end position="283"/>
    </location>
</feature>